<dbReference type="InterPro" id="IPR037241">
    <property type="entry name" value="E2F-DP_heterodim"/>
</dbReference>
<dbReference type="Pfam" id="PF02319">
    <property type="entry name" value="WHD_E2F_TDP"/>
    <property type="match status" value="1"/>
</dbReference>
<evidence type="ECO:0000256" key="1">
    <source>
        <dbReference type="ARBA" id="ARBA00010940"/>
    </source>
</evidence>
<evidence type="ECO:0000256" key="5">
    <source>
        <dbReference type="RuleBase" id="RU003796"/>
    </source>
</evidence>
<evidence type="ECO:0000256" key="4">
    <source>
        <dbReference type="ARBA" id="ARBA00023163"/>
    </source>
</evidence>
<protein>
    <recommendedName>
        <fullName evidence="8">E2F/DP family winged-helix DNA-binding domain-containing protein</fullName>
    </recommendedName>
</protein>
<name>A0A401SWA6_CHIPU</name>
<feature type="coiled-coil region" evidence="6">
    <location>
        <begin position="257"/>
        <end position="287"/>
    </location>
</feature>
<comment type="caution">
    <text evidence="9">The sequence shown here is derived from an EMBL/GenBank/DDBJ whole genome shotgun (WGS) entry which is preliminary data.</text>
</comment>
<dbReference type="AlphaFoldDB" id="A0A401SWA6"/>
<dbReference type="Pfam" id="PF16421">
    <property type="entry name" value="E2F_CC-MB"/>
    <property type="match status" value="1"/>
</dbReference>
<sequence length="474" mass="51326">MATDDAAANRIPRSNSARAPLACEPMGSPDAEPNPDTFGQWVKEGHANETVLKLQNMRKGIQAAPGRASAGVGGSPATSGLFAVLSGHGSLQERAAGKSVGAGGLGVRILPQAAADGYSSPRGAASRTGLAPSTPGRTPAKRRLELEESDHQYLATDICTPKGKGRVTMRSPNSPKTPRSPSEKTRYNTSLVPLTKNVVQLLSQSSDGVLDLNRAAEVLNVPKRRIYDITNVLEGIHLIEKKSKNNVQWMGCSLMDNDGMLKRCQGLNREVAELNLKEKRLDDLIQSCALDLKKLTEDSENQRLNYVTYQDIRKIQSFKGQVVIAVKAPPETRLEVSDPYDNFQIHLLSSKGPIEVYLCPDDAGTSNSPLKAASQEHSRSISQSHVCDFDISNSQHGDSSGLHFSPLTSLNNILQQTEDQISLPMEEEGLFVNLSPSAAQEEYLLSMGDKAGINDLFDCDVDGLFPLEDFCMTN</sequence>
<dbReference type="Proteomes" id="UP000287033">
    <property type="component" value="Unassembled WGS sequence"/>
</dbReference>
<feature type="compositionally biased region" description="Polar residues" evidence="7">
    <location>
        <begin position="170"/>
        <end position="180"/>
    </location>
</feature>
<evidence type="ECO:0000256" key="7">
    <source>
        <dbReference type="SAM" id="MobiDB-lite"/>
    </source>
</evidence>
<dbReference type="OrthoDB" id="1743261at2759"/>
<keyword evidence="3 5" id="KW-0238">DNA-binding</keyword>
<keyword evidence="10" id="KW-1185">Reference proteome</keyword>
<feature type="region of interest" description="Disordered" evidence="7">
    <location>
        <begin position="161"/>
        <end position="187"/>
    </location>
</feature>
<feature type="domain" description="E2F/DP family winged-helix DNA-binding" evidence="8">
    <location>
        <begin position="186"/>
        <end position="251"/>
    </location>
</feature>
<keyword evidence="2 5" id="KW-0805">Transcription regulation</keyword>
<dbReference type="PANTHER" id="PTHR12081:SF44">
    <property type="entry name" value="TRANSCRIPTION FACTOR E2F3"/>
    <property type="match status" value="1"/>
</dbReference>
<comment type="subcellular location">
    <subcellularLocation>
        <location evidence="5">Nucleus</location>
    </subcellularLocation>
</comment>
<keyword evidence="5" id="KW-0539">Nucleus</keyword>
<dbReference type="EMBL" id="BEZZ01000621">
    <property type="protein sequence ID" value="GCC34661.1"/>
    <property type="molecule type" value="Genomic_DNA"/>
</dbReference>
<dbReference type="GO" id="GO:0000978">
    <property type="term" value="F:RNA polymerase II cis-regulatory region sequence-specific DNA binding"/>
    <property type="evidence" value="ECO:0007669"/>
    <property type="project" value="InterPro"/>
</dbReference>
<proteinExistence type="inferred from homology"/>
<keyword evidence="6" id="KW-0175">Coiled coil</keyword>
<dbReference type="GO" id="GO:0046983">
    <property type="term" value="F:protein dimerization activity"/>
    <property type="evidence" value="ECO:0007669"/>
    <property type="project" value="InterPro"/>
</dbReference>
<evidence type="ECO:0000256" key="3">
    <source>
        <dbReference type="ARBA" id="ARBA00023125"/>
    </source>
</evidence>
<gene>
    <name evidence="9" type="ORF">chiPu_0013136</name>
</gene>
<dbReference type="InterPro" id="IPR036390">
    <property type="entry name" value="WH_DNA-bd_sf"/>
</dbReference>
<keyword evidence="4 5" id="KW-0804">Transcription</keyword>
<dbReference type="STRING" id="137246.A0A401SWA6"/>
<accession>A0A401SWA6</accession>
<evidence type="ECO:0000259" key="8">
    <source>
        <dbReference type="SMART" id="SM01372"/>
    </source>
</evidence>
<dbReference type="PANTHER" id="PTHR12081">
    <property type="entry name" value="TRANSCRIPTION FACTOR E2F"/>
    <property type="match status" value="1"/>
</dbReference>
<evidence type="ECO:0000256" key="2">
    <source>
        <dbReference type="ARBA" id="ARBA00023015"/>
    </source>
</evidence>
<dbReference type="SMART" id="SM01372">
    <property type="entry name" value="E2F_TDP"/>
    <property type="match status" value="1"/>
</dbReference>
<reference evidence="9 10" key="1">
    <citation type="journal article" date="2018" name="Nat. Ecol. Evol.">
        <title>Shark genomes provide insights into elasmobranch evolution and the origin of vertebrates.</title>
        <authorList>
            <person name="Hara Y"/>
            <person name="Yamaguchi K"/>
            <person name="Onimaru K"/>
            <person name="Kadota M"/>
            <person name="Koyanagi M"/>
            <person name="Keeley SD"/>
            <person name="Tatsumi K"/>
            <person name="Tanaka K"/>
            <person name="Motone F"/>
            <person name="Kageyama Y"/>
            <person name="Nozu R"/>
            <person name="Adachi N"/>
            <person name="Nishimura O"/>
            <person name="Nakagawa R"/>
            <person name="Tanegashima C"/>
            <person name="Kiyatake I"/>
            <person name="Matsumoto R"/>
            <person name="Murakumo K"/>
            <person name="Nishida K"/>
            <person name="Terakita A"/>
            <person name="Kuratani S"/>
            <person name="Sato K"/>
            <person name="Hyodo S Kuraku.S."/>
        </authorList>
    </citation>
    <scope>NUCLEOTIDE SEQUENCE [LARGE SCALE GENOMIC DNA]</scope>
</reference>
<dbReference type="Gene3D" id="1.10.10.10">
    <property type="entry name" value="Winged helix-like DNA-binding domain superfamily/Winged helix DNA-binding domain"/>
    <property type="match status" value="1"/>
</dbReference>
<dbReference type="InterPro" id="IPR003316">
    <property type="entry name" value="E2F_WHTH_DNA-bd_dom"/>
</dbReference>
<dbReference type="Gene3D" id="6.10.250.540">
    <property type="match status" value="1"/>
</dbReference>
<dbReference type="FunFam" id="1.10.10.10:FF:000008">
    <property type="entry name" value="E2F transcription factor 1"/>
    <property type="match status" value="1"/>
</dbReference>
<dbReference type="SUPFAM" id="SSF46785">
    <property type="entry name" value="Winged helix' DNA-binding domain"/>
    <property type="match status" value="1"/>
</dbReference>
<feature type="region of interest" description="Disordered" evidence="7">
    <location>
        <begin position="1"/>
        <end position="41"/>
    </location>
</feature>
<dbReference type="GO" id="GO:0000981">
    <property type="term" value="F:DNA-binding transcription factor activity, RNA polymerase II-specific"/>
    <property type="evidence" value="ECO:0007669"/>
    <property type="project" value="TreeGrafter"/>
</dbReference>
<dbReference type="GO" id="GO:0090575">
    <property type="term" value="C:RNA polymerase II transcription regulator complex"/>
    <property type="evidence" value="ECO:0007669"/>
    <property type="project" value="TreeGrafter"/>
</dbReference>
<dbReference type="InterPro" id="IPR036388">
    <property type="entry name" value="WH-like_DNA-bd_sf"/>
</dbReference>
<feature type="region of interest" description="Disordered" evidence="7">
    <location>
        <begin position="116"/>
        <end position="139"/>
    </location>
</feature>
<dbReference type="InterPro" id="IPR015633">
    <property type="entry name" value="E2F"/>
</dbReference>
<evidence type="ECO:0000313" key="10">
    <source>
        <dbReference type="Proteomes" id="UP000287033"/>
    </source>
</evidence>
<comment type="similarity">
    <text evidence="1 5">Belongs to the E2F/DP family.</text>
</comment>
<dbReference type="InterPro" id="IPR032198">
    <property type="entry name" value="E2F_CC-MB"/>
</dbReference>
<dbReference type="CDD" id="cd14660">
    <property type="entry name" value="E2F_DD"/>
    <property type="match status" value="1"/>
</dbReference>
<dbReference type="SUPFAM" id="SSF144074">
    <property type="entry name" value="E2F-DP heterodimerization region"/>
    <property type="match status" value="1"/>
</dbReference>
<evidence type="ECO:0000313" key="9">
    <source>
        <dbReference type="EMBL" id="GCC34661.1"/>
    </source>
</evidence>
<organism evidence="9 10">
    <name type="scientific">Chiloscyllium punctatum</name>
    <name type="common">Brownbanded bambooshark</name>
    <name type="synonym">Hemiscyllium punctatum</name>
    <dbReference type="NCBI Taxonomy" id="137246"/>
    <lineage>
        <taxon>Eukaryota</taxon>
        <taxon>Metazoa</taxon>
        <taxon>Chordata</taxon>
        <taxon>Craniata</taxon>
        <taxon>Vertebrata</taxon>
        <taxon>Chondrichthyes</taxon>
        <taxon>Elasmobranchii</taxon>
        <taxon>Galeomorphii</taxon>
        <taxon>Galeoidea</taxon>
        <taxon>Orectolobiformes</taxon>
        <taxon>Hemiscylliidae</taxon>
        <taxon>Chiloscyllium</taxon>
    </lineage>
</organism>
<evidence type="ECO:0000256" key="6">
    <source>
        <dbReference type="SAM" id="Coils"/>
    </source>
</evidence>